<dbReference type="OrthoDB" id="6119954at2759"/>
<comment type="caution">
    <text evidence="1">The sequence shown here is derived from an EMBL/GenBank/DDBJ whole genome shotgun (WGS) entry which is preliminary data.</text>
</comment>
<dbReference type="InterPro" id="IPR052030">
    <property type="entry name" value="Peptidase_M20/M20A_hydrolases"/>
</dbReference>
<sequence>MSEEDFRFLCSVIDREKEFLNSVSQDIWKTPELAYEEFHAHDVLTDALTQLGFQVETRYKLPTAFKAEYASKTEKICESGHLEDSSWAYEEFHAHDVLTDALTQLRFQVERVINYYPQRLKQNECVDFKGKEARPRSCFSVEGRNALDAAVAAYQNIALLRQQMKPSNRVHGIHPTDFSGQDIPSASTDMGNVSQVIPAFQPCYGIDTEYLNHSKEFTEASGQVKAQEPTLSAAKAVAMTALTLMKSPEILEEVKKQFKKDIDEGL</sequence>
<dbReference type="PANTHER" id="PTHR30575:SF0">
    <property type="entry name" value="XAA-ARG DIPEPTIDASE"/>
    <property type="match status" value="1"/>
</dbReference>
<dbReference type="Proteomes" id="UP000886998">
    <property type="component" value="Unassembled WGS sequence"/>
</dbReference>
<dbReference type="PANTHER" id="PTHR30575">
    <property type="entry name" value="PEPTIDASE M20"/>
    <property type="match status" value="1"/>
</dbReference>
<keyword evidence="2" id="KW-1185">Reference proteome</keyword>
<dbReference type="EMBL" id="BMAV01027742">
    <property type="protein sequence ID" value="GFS61912.1"/>
    <property type="molecule type" value="Genomic_DNA"/>
</dbReference>
<organism evidence="1 2">
    <name type="scientific">Trichonephila inaurata madagascariensis</name>
    <dbReference type="NCBI Taxonomy" id="2747483"/>
    <lineage>
        <taxon>Eukaryota</taxon>
        <taxon>Metazoa</taxon>
        <taxon>Ecdysozoa</taxon>
        <taxon>Arthropoda</taxon>
        <taxon>Chelicerata</taxon>
        <taxon>Arachnida</taxon>
        <taxon>Araneae</taxon>
        <taxon>Araneomorphae</taxon>
        <taxon>Entelegynae</taxon>
        <taxon>Araneoidea</taxon>
        <taxon>Nephilidae</taxon>
        <taxon>Trichonephila</taxon>
        <taxon>Trichonephila inaurata</taxon>
    </lineage>
</organism>
<dbReference type="Gene3D" id="3.40.630.10">
    <property type="entry name" value="Zn peptidases"/>
    <property type="match status" value="2"/>
</dbReference>
<dbReference type="SUPFAM" id="SSF53187">
    <property type="entry name" value="Zn-dependent exopeptidases"/>
    <property type="match status" value="2"/>
</dbReference>
<dbReference type="AlphaFoldDB" id="A0A8X6ML60"/>
<reference evidence="1" key="1">
    <citation type="submission" date="2020-08" db="EMBL/GenBank/DDBJ databases">
        <title>Multicomponent nature underlies the extraordinary mechanical properties of spider dragline silk.</title>
        <authorList>
            <person name="Kono N."/>
            <person name="Nakamura H."/>
            <person name="Mori M."/>
            <person name="Yoshida Y."/>
            <person name="Ohtoshi R."/>
            <person name="Malay A.D."/>
            <person name="Moran D.A.P."/>
            <person name="Tomita M."/>
            <person name="Numata K."/>
            <person name="Arakawa K."/>
        </authorList>
    </citation>
    <scope>NUCLEOTIDE SEQUENCE</scope>
</reference>
<proteinExistence type="predicted"/>
<evidence type="ECO:0000313" key="1">
    <source>
        <dbReference type="EMBL" id="GFS61912.1"/>
    </source>
</evidence>
<accession>A0A8X6ML60</accession>
<dbReference type="GO" id="GO:0016805">
    <property type="term" value="F:dipeptidase activity"/>
    <property type="evidence" value="ECO:0007669"/>
    <property type="project" value="TreeGrafter"/>
</dbReference>
<gene>
    <name evidence="1" type="primary">Pm20d2_4</name>
    <name evidence="1" type="ORF">TNIN_351381</name>
</gene>
<protein>
    <submittedName>
        <fullName evidence="1">Peptidase M20 domain-containing protein 2</fullName>
    </submittedName>
</protein>
<evidence type="ECO:0000313" key="2">
    <source>
        <dbReference type="Proteomes" id="UP000886998"/>
    </source>
</evidence>
<dbReference type="Gene3D" id="3.30.70.360">
    <property type="match status" value="1"/>
</dbReference>
<name>A0A8X6ML60_9ARAC</name>